<accession>A0A9N9FLL4</accession>
<comment type="caution">
    <text evidence="2">The sequence shown here is derived from an EMBL/GenBank/DDBJ whole genome shotgun (WGS) entry which is preliminary data.</text>
</comment>
<feature type="non-terminal residue" evidence="2">
    <location>
        <position position="1"/>
    </location>
</feature>
<organism evidence="2 3">
    <name type="scientific">Ambispora leptoticha</name>
    <dbReference type="NCBI Taxonomy" id="144679"/>
    <lineage>
        <taxon>Eukaryota</taxon>
        <taxon>Fungi</taxon>
        <taxon>Fungi incertae sedis</taxon>
        <taxon>Mucoromycota</taxon>
        <taxon>Glomeromycotina</taxon>
        <taxon>Glomeromycetes</taxon>
        <taxon>Archaeosporales</taxon>
        <taxon>Ambisporaceae</taxon>
        <taxon>Ambispora</taxon>
    </lineage>
</organism>
<name>A0A9N9FLL4_9GLOM</name>
<dbReference type="InterPro" id="IPR031709">
    <property type="entry name" value="PutAbiC"/>
</dbReference>
<protein>
    <submittedName>
        <fullName evidence="2">11438_t:CDS:1</fullName>
    </submittedName>
</protein>
<dbReference type="EMBL" id="CAJVPS010001617">
    <property type="protein sequence ID" value="CAG8544983.1"/>
    <property type="molecule type" value="Genomic_DNA"/>
</dbReference>
<dbReference type="Proteomes" id="UP000789508">
    <property type="component" value="Unassembled WGS sequence"/>
</dbReference>
<feature type="region of interest" description="Disordered" evidence="1">
    <location>
        <begin position="47"/>
        <end position="82"/>
    </location>
</feature>
<evidence type="ECO:0000256" key="1">
    <source>
        <dbReference type="SAM" id="MobiDB-lite"/>
    </source>
</evidence>
<gene>
    <name evidence="2" type="ORF">ALEPTO_LOCUS5596</name>
</gene>
<dbReference type="Pfam" id="PF16872">
    <property type="entry name" value="putAbiC"/>
    <property type="match status" value="1"/>
</dbReference>
<feature type="compositionally biased region" description="Polar residues" evidence="1">
    <location>
        <begin position="72"/>
        <end position="82"/>
    </location>
</feature>
<sequence>PVQEIVDFVKKLRGEEVKHKDYIRISKAILLSSQEFHLLTYASLTSEREKKNAEEGLRTQHRKEENGWLLENPQQKPLSSWT</sequence>
<feature type="compositionally biased region" description="Basic and acidic residues" evidence="1">
    <location>
        <begin position="47"/>
        <end position="66"/>
    </location>
</feature>
<reference evidence="2" key="1">
    <citation type="submission" date="2021-06" db="EMBL/GenBank/DDBJ databases">
        <authorList>
            <person name="Kallberg Y."/>
            <person name="Tangrot J."/>
            <person name="Rosling A."/>
        </authorList>
    </citation>
    <scope>NUCLEOTIDE SEQUENCE</scope>
    <source>
        <strain evidence="2">FL130A</strain>
    </source>
</reference>
<evidence type="ECO:0000313" key="3">
    <source>
        <dbReference type="Proteomes" id="UP000789508"/>
    </source>
</evidence>
<evidence type="ECO:0000313" key="2">
    <source>
        <dbReference type="EMBL" id="CAG8544983.1"/>
    </source>
</evidence>
<keyword evidence="3" id="KW-1185">Reference proteome</keyword>
<proteinExistence type="predicted"/>
<dbReference type="AlphaFoldDB" id="A0A9N9FLL4"/>